<organism evidence="1 2">
    <name type="scientific">Octopus vulgaris</name>
    <name type="common">Common octopus</name>
    <dbReference type="NCBI Taxonomy" id="6645"/>
    <lineage>
        <taxon>Eukaryota</taxon>
        <taxon>Metazoa</taxon>
        <taxon>Spiralia</taxon>
        <taxon>Lophotrochozoa</taxon>
        <taxon>Mollusca</taxon>
        <taxon>Cephalopoda</taxon>
        <taxon>Coleoidea</taxon>
        <taxon>Octopodiformes</taxon>
        <taxon>Octopoda</taxon>
        <taxon>Incirrata</taxon>
        <taxon>Octopodidae</taxon>
        <taxon>Octopus</taxon>
    </lineage>
</organism>
<accession>A0AA36AI79</accession>
<reference evidence="1" key="1">
    <citation type="submission" date="2023-08" db="EMBL/GenBank/DDBJ databases">
        <authorList>
            <person name="Alioto T."/>
            <person name="Alioto T."/>
            <person name="Gomez Garrido J."/>
        </authorList>
    </citation>
    <scope>NUCLEOTIDE SEQUENCE</scope>
</reference>
<dbReference type="AlphaFoldDB" id="A0AA36AI79"/>
<dbReference type="EMBL" id="OX597814">
    <property type="protein sequence ID" value="CAI9716640.1"/>
    <property type="molecule type" value="Genomic_DNA"/>
</dbReference>
<dbReference type="Proteomes" id="UP001162480">
    <property type="component" value="Chromosome 1"/>
</dbReference>
<gene>
    <name evidence="1" type="ORF">OCTVUL_1B031044</name>
</gene>
<protein>
    <submittedName>
        <fullName evidence="1">Uncharacterized protein</fullName>
    </submittedName>
</protein>
<keyword evidence="2" id="KW-1185">Reference proteome</keyword>
<evidence type="ECO:0000313" key="2">
    <source>
        <dbReference type="Proteomes" id="UP001162480"/>
    </source>
</evidence>
<evidence type="ECO:0000313" key="1">
    <source>
        <dbReference type="EMBL" id="CAI9716640.1"/>
    </source>
</evidence>
<name>A0AA36AI79_OCTVU</name>
<sequence length="72" mass="8159">MKNIAIKKALLVVNEEVSPRSALIKQAPDQHVLLYIWGIQDYTILKFDSANKTTFHIKVKAGMLAHLTTREP</sequence>
<proteinExistence type="predicted"/>